<dbReference type="Proteomes" id="UP000317691">
    <property type="component" value="Unassembled WGS sequence"/>
</dbReference>
<gene>
    <name evidence="4" type="ORF">E6K79_02355</name>
</gene>
<accession>A0A538TT14</accession>
<dbReference type="SUPFAM" id="SSF52922">
    <property type="entry name" value="TK C-terminal domain-like"/>
    <property type="match status" value="1"/>
</dbReference>
<dbReference type="Pfam" id="PF01855">
    <property type="entry name" value="POR_N"/>
    <property type="match status" value="1"/>
</dbReference>
<dbReference type="Pfam" id="PF01558">
    <property type="entry name" value="POR"/>
    <property type="match status" value="1"/>
</dbReference>
<feature type="domain" description="Pyruvate flavodoxin/ferredoxin oxidoreductase pyrimidine binding" evidence="3">
    <location>
        <begin position="226"/>
        <end position="389"/>
    </location>
</feature>
<sequence length="610" mass="66880">MDPPSNNGKRSLSPSDNNFTIHIATVNGSGSQTANTTLLRAVFQMGVPVSGKNLFPSNIAGLPTWFTIRINDQGYVSRDTRYDVLVSINPETSLADVSAMGPGSVILLAEGAPAPKIPPDRVVYTVPFAKLVEPLVADAKLRKLVVNMIYVGVVSWLLGIDPAEVDQALTAQLGKKPKALEMNRAAVRAGIDYASANLKKAPFQVRRADKTAGKILIDGNQAGALGAVFAGVTYVSWYPITPSSSLAEQLEMFLARYRRDPKSGKATYAVVQAEDEIAAIGMVLGASWAGARAMTTTSGPGLSLMTEFTGYAYYAEIPAVIWDIQRIGPSTGLPTRTSQADLLSVAFLSHGDTKHVMLFPATVEDCYEFGLKAFDLAERLQTPVFVMSDLDLGMNVWMSDPFRYPEKPWDRGKVLDAADLTRIGSFERYKDIDGDAIPYRTLPGTPHPLAGYFTRGSGHDEQARYTESAETYARVMDRLRRKWETARELMPAPVVERARGAEVGMVAFGSTHHAMDEARDRLRADGLATSYLLVKGYPFSKEVRRFVEAHERIYVVEQNRDAQMAALLKMEYADLAPRIRSILHYDGLPIDARSVIEGMRSGEQMEVAAR</sequence>
<comment type="caution">
    <text evidence="4">The sequence shown here is derived from an EMBL/GenBank/DDBJ whole genome shotgun (WGS) entry which is preliminary data.</text>
</comment>
<dbReference type="NCBIfam" id="TIGR03710">
    <property type="entry name" value="OAFO_sf"/>
    <property type="match status" value="1"/>
</dbReference>
<dbReference type="PANTHER" id="PTHR32154:SF29">
    <property type="entry name" value="BLR6743 PROTEIN"/>
    <property type="match status" value="1"/>
</dbReference>
<dbReference type="InterPro" id="IPR029061">
    <property type="entry name" value="THDP-binding"/>
</dbReference>
<dbReference type="EMBL" id="VBOZ01000008">
    <property type="protein sequence ID" value="TMQ66767.1"/>
    <property type="molecule type" value="Genomic_DNA"/>
</dbReference>
<dbReference type="InterPro" id="IPR002880">
    <property type="entry name" value="Pyrv_Fd/Flavodoxin_OxRdtase_N"/>
</dbReference>
<dbReference type="InterPro" id="IPR022367">
    <property type="entry name" value="2-oxoacid/accept_OxRdtase_asu"/>
</dbReference>
<feature type="domain" description="Pyruvate/ketoisovalerate oxidoreductase catalytic" evidence="2">
    <location>
        <begin position="28"/>
        <end position="191"/>
    </location>
</feature>
<evidence type="ECO:0000256" key="1">
    <source>
        <dbReference type="ARBA" id="ARBA00023002"/>
    </source>
</evidence>
<dbReference type="InterPro" id="IPR019752">
    <property type="entry name" value="Pyrv/ketoisovalerate_OxRed_cat"/>
</dbReference>
<dbReference type="FunFam" id="3.40.50.970:FF:000022">
    <property type="entry name" value="2-oxoglutarate ferredoxin oxidoreductase alpha subunit"/>
    <property type="match status" value="1"/>
</dbReference>
<dbReference type="SUPFAM" id="SSF53323">
    <property type="entry name" value="Pyruvate-ferredoxin oxidoreductase, PFOR, domain III"/>
    <property type="match status" value="1"/>
</dbReference>
<dbReference type="Gene3D" id="3.40.50.970">
    <property type="match status" value="1"/>
</dbReference>
<evidence type="ECO:0000259" key="3">
    <source>
        <dbReference type="Pfam" id="PF01855"/>
    </source>
</evidence>
<evidence type="ECO:0000313" key="4">
    <source>
        <dbReference type="EMBL" id="TMQ66767.1"/>
    </source>
</evidence>
<name>A0A538TT14_UNCEI</name>
<dbReference type="PANTHER" id="PTHR32154">
    <property type="entry name" value="PYRUVATE-FLAVODOXIN OXIDOREDUCTASE-RELATED"/>
    <property type="match status" value="1"/>
</dbReference>
<dbReference type="GO" id="GO:0006979">
    <property type="term" value="P:response to oxidative stress"/>
    <property type="evidence" value="ECO:0007669"/>
    <property type="project" value="TreeGrafter"/>
</dbReference>
<dbReference type="CDD" id="cd07034">
    <property type="entry name" value="TPP_PYR_PFOR_IOR-alpha_like"/>
    <property type="match status" value="1"/>
</dbReference>
<dbReference type="AlphaFoldDB" id="A0A538TT14"/>
<dbReference type="InterPro" id="IPR009014">
    <property type="entry name" value="Transketo_C/PFOR_II"/>
</dbReference>
<evidence type="ECO:0000313" key="5">
    <source>
        <dbReference type="Proteomes" id="UP000317691"/>
    </source>
</evidence>
<keyword evidence="1" id="KW-0560">Oxidoreductase</keyword>
<reference evidence="4 5" key="1">
    <citation type="journal article" date="2019" name="Nat. Microbiol.">
        <title>Mediterranean grassland soil C-N compound turnover is dependent on rainfall and depth, and is mediated by genomically divergent microorganisms.</title>
        <authorList>
            <person name="Diamond S."/>
            <person name="Andeer P.F."/>
            <person name="Li Z."/>
            <person name="Crits-Christoph A."/>
            <person name="Burstein D."/>
            <person name="Anantharaman K."/>
            <person name="Lane K.R."/>
            <person name="Thomas B.C."/>
            <person name="Pan C."/>
            <person name="Northen T.R."/>
            <person name="Banfield J.F."/>
        </authorList>
    </citation>
    <scope>NUCLEOTIDE SEQUENCE [LARGE SCALE GENOMIC DNA]</scope>
    <source>
        <strain evidence="4">WS_9</strain>
    </source>
</reference>
<dbReference type="Gene3D" id="3.40.50.920">
    <property type="match status" value="1"/>
</dbReference>
<evidence type="ECO:0000259" key="2">
    <source>
        <dbReference type="Pfam" id="PF01558"/>
    </source>
</evidence>
<dbReference type="SUPFAM" id="SSF52518">
    <property type="entry name" value="Thiamin diphosphate-binding fold (THDP-binding)"/>
    <property type="match status" value="1"/>
</dbReference>
<dbReference type="InterPro" id="IPR002869">
    <property type="entry name" value="Pyrv_flavodox_OxRed_cen"/>
</dbReference>
<dbReference type="GO" id="GO:0016903">
    <property type="term" value="F:oxidoreductase activity, acting on the aldehyde or oxo group of donors"/>
    <property type="evidence" value="ECO:0007669"/>
    <property type="project" value="InterPro"/>
</dbReference>
<organism evidence="4 5">
    <name type="scientific">Eiseniibacteriota bacterium</name>
    <dbReference type="NCBI Taxonomy" id="2212470"/>
    <lineage>
        <taxon>Bacteria</taxon>
        <taxon>Candidatus Eiseniibacteriota</taxon>
    </lineage>
</organism>
<dbReference type="InterPro" id="IPR050722">
    <property type="entry name" value="Pyruvate:ferred/Flavod_OxRd"/>
</dbReference>
<proteinExistence type="predicted"/>
<dbReference type="Gene3D" id="3.40.920.10">
    <property type="entry name" value="Pyruvate-ferredoxin oxidoreductase, PFOR, domain III"/>
    <property type="match status" value="1"/>
</dbReference>
<protein>
    <submittedName>
        <fullName evidence="4">2-oxoacid:acceptor oxidoreductase subunit alpha</fullName>
    </submittedName>
</protein>